<sequence length="258" mass="30390">MMKMHIKRLILFLTVFTGLFFSDENAEAHDKSDVTAKFAQAVWKNDKILAQTCLANGVKLPEIRENSPKKSYQLVRSPMNHVMVMLANFWDEELGGERLALIWELTVEDNKITRIRTVFDGANPLMDELRLIKDYQNLYQREVLMPSEFPFKITHFSGHIEYEHERLVLRYRNEYINSFLQIHIKPVTLGLERYQGKNNQLHTLKDGTKVLYRSKFDLGYEIRFHKEGMHYTVAIGNKKYLKKKFTVNDLIKIADSMK</sequence>
<accession>A0A559JQJ5</accession>
<dbReference type="Proteomes" id="UP000316330">
    <property type="component" value="Unassembled WGS sequence"/>
</dbReference>
<name>A0A559JQJ5_9BACL</name>
<keyword evidence="3" id="KW-1185">Reference proteome</keyword>
<proteinExistence type="predicted"/>
<evidence type="ECO:0000313" key="2">
    <source>
        <dbReference type="EMBL" id="TVY02154.1"/>
    </source>
</evidence>
<keyword evidence="1" id="KW-0732">Signal</keyword>
<dbReference type="OrthoDB" id="2595720at2"/>
<dbReference type="EMBL" id="VNJJ01000003">
    <property type="protein sequence ID" value="TVY02154.1"/>
    <property type="molecule type" value="Genomic_DNA"/>
</dbReference>
<organism evidence="2 3">
    <name type="scientific">Cohnella terricola</name>
    <dbReference type="NCBI Taxonomy" id="1289167"/>
    <lineage>
        <taxon>Bacteria</taxon>
        <taxon>Bacillati</taxon>
        <taxon>Bacillota</taxon>
        <taxon>Bacilli</taxon>
        <taxon>Bacillales</taxon>
        <taxon>Paenibacillaceae</taxon>
        <taxon>Cohnella</taxon>
    </lineage>
</organism>
<gene>
    <name evidence="2" type="ORF">FPZ45_06850</name>
</gene>
<comment type="caution">
    <text evidence="2">The sequence shown here is derived from an EMBL/GenBank/DDBJ whole genome shotgun (WGS) entry which is preliminary data.</text>
</comment>
<evidence type="ECO:0000256" key="1">
    <source>
        <dbReference type="SAM" id="SignalP"/>
    </source>
</evidence>
<reference evidence="2 3" key="1">
    <citation type="submission" date="2019-07" db="EMBL/GenBank/DDBJ databases">
        <authorList>
            <person name="Kim J."/>
        </authorList>
    </citation>
    <scope>NUCLEOTIDE SEQUENCE [LARGE SCALE GENOMIC DNA]</scope>
    <source>
        <strain evidence="2 3">G13</strain>
    </source>
</reference>
<evidence type="ECO:0008006" key="4">
    <source>
        <dbReference type="Google" id="ProtNLM"/>
    </source>
</evidence>
<dbReference type="RefSeq" id="WP_144699763.1">
    <property type="nucleotide sequence ID" value="NZ_VNJJ01000003.1"/>
</dbReference>
<feature type="chain" id="PRO_5021895216" description="DUF4367 domain-containing protein" evidence="1">
    <location>
        <begin position="29"/>
        <end position="258"/>
    </location>
</feature>
<protein>
    <recommendedName>
        <fullName evidence="4">DUF4367 domain-containing protein</fullName>
    </recommendedName>
</protein>
<feature type="signal peptide" evidence="1">
    <location>
        <begin position="1"/>
        <end position="28"/>
    </location>
</feature>
<evidence type="ECO:0000313" key="3">
    <source>
        <dbReference type="Proteomes" id="UP000316330"/>
    </source>
</evidence>
<dbReference type="AlphaFoldDB" id="A0A559JQJ5"/>